<dbReference type="GO" id="GO:0031429">
    <property type="term" value="C:box H/ACA snoRNP complex"/>
    <property type="evidence" value="ECO:0007669"/>
    <property type="project" value="TreeGrafter"/>
</dbReference>
<evidence type="ECO:0000256" key="8">
    <source>
        <dbReference type="ARBA" id="ARBA00030185"/>
    </source>
</evidence>
<feature type="region of interest" description="Disordered" evidence="11">
    <location>
        <begin position="22"/>
        <end position="51"/>
    </location>
</feature>
<dbReference type="AlphaFoldDB" id="A0A1B9GJN9"/>
<dbReference type="Proteomes" id="UP000092666">
    <property type="component" value="Unassembled WGS sequence"/>
</dbReference>
<dbReference type="Gene3D" id="4.10.80.300">
    <property type="match status" value="1"/>
</dbReference>
<reference evidence="13" key="2">
    <citation type="submission" date="2013-12" db="EMBL/GenBank/DDBJ databases">
        <title>Evolution of pathogenesis and genome organization in the Tremellales.</title>
        <authorList>
            <person name="Cuomo C."/>
            <person name="Litvintseva A."/>
            <person name="Heitman J."/>
            <person name="Chen Y."/>
            <person name="Sun S."/>
            <person name="Springer D."/>
            <person name="Dromer F."/>
            <person name="Young S."/>
            <person name="Zeng Q."/>
            <person name="Chapman S."/>
            <person name="Gujja S."/>
            <person name="Saif S."/>
            <person name="Birren B."/>
        </authorList>
    </citation>
    <scope>NUCLEOTIDE SEQUENCE [LARGE SCALE GENOMIC DNA]</scope>
    <source>
        <strain evidence="13">BCC8398</strain>
    </source>
</reference>
<evidence type="ECO:0000256" key="6">
    <source>
        <dbReference type="ARBA" id="ARBA00023242"/>
    </source>
</evidence>
<keyword evidence="4" id="KW-0690">Ribosome biogenesis</keyword>
<dbReference type="Pfam" id="PF04135">
    <property type="entry name" value="Nop10p"/>
    <property type="match status" value="1"/>
</dbReference>
<dbReference type="OrthoDB" id="13807at2759"/>
<keyword evidence="6" id="KW-0539">Nucleus</keyword>
<comment type="subcellular location">
    <subcellularLocation>
        <location evidence="1">Nucleus</location>
        <location evidence="1">Nucleolus</location>
    </subcellularLocation>
</comment>
<accession>A0A1B9GJN9</accession>
<organism evidence="12 13">
    <name type="scientific">Kwoniella heveanensis BCC8398</name>
    <dbReference type="NCBI Taxonomy" id="1296120"/>
    <lineage>
        <taxon>Eukaryota</taxon>
        <taxon>Fungi</taxon>
        <taxon>Dikarya</taxon>
        <taxon>Basidiomycota</taxon>
        <taxon>Agaricomycotina</taxon>
        <taxon>Tremellomycetes</taxon>
        <taxon>Tremellales</taxon>
        <taxon>Cryptococcaceae</taxon>
        <taxon>Kwoniella</taxon>
    </lineage>
</organism>
<dbReference type="PANTHER" id="PTHR13305">
    <property type="entry name" value="RIBOSOME BIOGENESIS PROTEIN NOP10"/>
    <property type="match status" value="1"/>
</dbReference>
<evidence type="ECO:0000256" key="7">
    <source>
        <dbReference type="ARBA" id="ARBA00023274"/>
    </source>
</evidence>
<dbReference type="GO" id="GO:1904874">
    <property type="term" value="P:positive regulation of telomerase RNA localization to Cajal body"/>
    <property type="evidence" value="ECO:0007669"/>
    <property type="project" value="TreeGrafter"/>
</dbReference>
<dbReference type="InterPro" id="IPR036756">
    <property type="entry name" value="H/ACA_rnp_Nop10_sf"/>
</dbReference>
<comment type="similarity">
    <text evidence="2">Belongs to the NOP10 family.</text>
</comment>
<evidence type="ECO:0000256" key="2">
    <source>
        <dbReference type="ARBA" id="ARBA00009462"/>
    </source>
</evidence>
<keyword evidence="7 12" id="KW-0687">Ribonucleoprotein</keyword>
<evidence type="ECO:0000313" key="13">
    <source>
        <dbReference type="Proteomes" id="UP000092666"/>
    </source>
</evidence>
<keyword evidence="13" id="KW-1185">Reference proteome</keyword>
<evidence type="ECO:0000256" key="9">
    <source>
        <dbReference type="ARBA" id="ARBA00031779"/>
    </source>
</evidence>
<evidence type="ECO:0000313" key="12">
    <source>
        <dbReference type="EMBL" id="OCF31310.1"/>
    </source>
</evidence>
<dbReference type="GO" id="GO:0031120">
    <property type="term" value="P:snRNA pseudouridine synthesis"/>
    <property type="evidence" value="ECO:0007669"/>
    <property type="project" value="TreeGrafter"/>
</dbReference>
<reference evidence="12 13" key="1">
    <citation type="submission" date="2013-07" db="EMBL/GenBank/DDBJ databases">
        <title>The Genome Sequence of Cryptococcus heveanensis BCC8398.</title>
        <authorList>
            <consortium name="The Broad Institute Genome Sequencing Platform"/>
            <person name="Cuomo C."/>
            <person name="Litvintseva A."/>
            <person name="Chen Y."/>
            <person name="Heitman J."/>
            <person name="Sun S."/>
            <person name="Springer D."/>
            <person name="Dromer F."/>
            <person name="Young S.K."/>
            <person name="Zeng Q."/>
            <person name="Gargeya S."/>
            <person name="Fitzgerald M."/>
            <person name="Abouelleil A."/>
            <person name="Alvarado L."/>
            <person name="Berlin A.M."/>
            <person name="Chapman S.B."/>
            <person name="Dewar J."/>
            <person name="Goldberg J."/>
            <person name="Griggs A."/>
            <person name="Gujja S."/>
            <person name="Hansen M."/>
            <person name="Howarth C."/>
            <person name="Imamovic A."/>
            <person name="Larimer J."/>
            <person name="McCowan C."/>
            <person name="Murphy C."/>
            <person name="Pearson M."/>
            <person name="Priest M."/>
            <person name="Roberts A."/>
            <person name="Saif S."/>
            <person name="Shea T."/>
            <person name="Sykes S."/>
            <person name="Wortman J."/>
            <person name="Nusbaum C."/>
            <person name="Birren B."/>
        </authorList>
    </citation>
    <scope>NUCLEOTIDE SEQUENCE [LARGE SCALE GENOMIC DNA]</scope>
    <source>
        <strain evidence="12 13">BCC8398</strain>
    </source>
</reference>
<feature type="compositionally biased region" description="Basic residues" evidence="11">
    <location>
        <begin position="42"/>
        <end position="51"/>
    </location>
</feature>
<evidence type="ECO:0000256" key="10">
    <source>
        <dbReference type="ARBA" id="ARBA00032266"/>
    </source>
</evidence>
<evidence type="ECO:0000256" key="4">
    <source>
        <dbReference type="ARBA" id="ARBA00022517"/>
    </source>
</evidence>
<dbReference type="GO" id="GO:0070034">
    <property type="term" value="F:telomerase RNA binding"/>
    <property type="evidence" value="ECO:0007669"/>
    <property type="project" value="TreeGrafter"/>
</dbReference>
<dbReference type="STRING" id="1296120.A0A1B9GJN9"/>
<dbReference type="GO" id="GO:0030515">
    <property type="term" value="F:snoRNA binding"/>
    <property type="evidence" value="ECO:0007669"/>
    <property type="project" value="InterPro"/>
</dbReference>
<dbReference type="PANTHER" id="PTHR13305:SF0">
    <property type="entry name" value="H_ACA RIBONUCLEOPROTEIN COMPLEX SUBUNIT 3"/>
    <property type="match status" value="1"/>
</dbReference>
<protein>
    <recommendedName>
        <fullName evidence="3">H/ACA ribonucleoprotein complex subunit NOP10</fullName>
    </recommendedName>
    <alternativeName>
        <fullName evidence="8">Nucleolar protein 10</fullName>
    </alternativeName>
    <alternativeName>
        <fullName evidence="9">Nucleolar protein family A member 3</fullName>
    </alternativeName>
    <alternativeName>
        <fullName evidence="10">snoRNP protein NOP10</fullName>
    </alternativeName>
</protein>
<keyword evidence="5" id="KW-0698">rRNA processing</keyword>
<dbReference type="FunFam" id="4.10.80.300:FF:000001">
    <property type="entry name" value="H/ACA ribonucleoprotein complex subunit 3"/>
    <property type="match status" value="1"/>
</dbReference>
<evidence type="ECO:0000256" key="11">
    <source>
        <dbReference type="SAM" id="MobiDB-lite"/>
    </source>
</evidence>
<dbReference type="EMBL" id="KV700136">
    <property type="protein sequence ID" value="OCF31310.1"/>
    <property type="molecule type" value="Genomic_DNA"/>
</dbReference>
<dbReference type="SUPFAM" id="SSF144210">
    <property type="entry name" value="Nop10-like SnoRNP"/>
    <property type="match status" value="1"/>
</dbReference>
<evidence type="ECO:0000256" key="5">
    <source>
        <dbReference type="ARBA" id="ARBA00022552"/>
    </source>
</evidence>
<evidence type="ECO:0000256" key="3">
    <source>
        <dbReference type="ARBA" id="ARBA00021838"/>
    </source>
</evidence>
<sequence length="51" mass="5958">MHLMYTIDEKGNRLYTLKKVTTAGKPTKSAHPARFSPDDKFSRHRVTIKKR</sequence>
<proteinExistence type="inferred from homology"/>
<dbReference type="GO" id="GO:0031118">
    <property type="term" value="P:rRNA pseudouridine synthesis"/>
    <property type="evidence" value="ECO:0007669"/>
    <property type="project" value="TreeGrafter"/>
</dbReference>
<dbReference type="InterPro" id="IPR007264">
    <property type="entry name" value="H/ACA_rnp_Nop10"/>
</dbReference>
<name>A0A1B9GJN9_9TREE</name>
<gene>
    <name evidence="12" type="ORF">I316_07096</name>
</gene>
<evidence type="ECO:0000256" key="1">
    <source>
        <dbReference type="ARBA" id="ARBA00004604"/>
    </source>
</evidence>